<dbReference type="AlphaFoldDB" id="A0A9P7G891"/>
<sequence>MDRDAQESTPLLREAGRIPPRTDLDHQLPPINPAVRRVGALQADQIHFEDLVRDQNGLRFDFENHPTEVAFALVVLLQLRRNRKKPSAAHDLYERWLATNGDEQDAGYLEKQVDAMWALFLAEYRSAQDIATVLWHQFPLDRAGTTLCRVVDFLTDADSPRSLSSHPLVISSLEDAWKSGIFIRPSYSRFIPYDALATPRVAHFIDWIAHLAFLVLLVRYLLYPIEQPHTLVGGLEYQWGAREAFLVLLPLSFAARSRTLASIGSLLVTLAFLASLPSVPHPDSASFTLLQWAATLLPLGLNLPQAPSHLFLLQHSNSLPLAIVVTQGLSRLLPVIVSFLPLLLLATYLLSLSLVDAFFRTLSDQFSPTPMETRFTFLCLFLIVVSLLVASIFVLATSTSSGQVSQDPWERYSPSTGESARRAFLRATTSYIGPYPFPAPFNLLHILLIGLARDVARQFRVRIPGLEVAERILWRVVVGPFSAHYGYNSDRNSDLNFQTPAHVLRADHLAMSRRSSKRQRTGGVSSFGASFEADASSSQQNNPSSSASSTRRLPISVAPALTTLCARVFAANFVRLRNNEDVWARVSSQLKALPEVLIPRIFAILQSICPTYLAHEVIVTYFLRGPSIILSKELPGVKQRTLIDIARINPDVHELELTNFDDISDGVFANLLRSLSGLNRLVLR</sequence>
<feature type="transmembrane region" description="Helical" evidence="2">
    <location>
        <begin position="335"/>
        <end position="355"/>
    </location>
</feature>
<accession>A0A9P7G891</accession>
<comment type="caution">
    <text evidence="3">The sequence shown here is derived from an EMBL/GenBank/DDBJ whole genome shotgun (WGS) entry which is preliminary data.</text>
</comment>
<keyword evidence="4" id="KW-1185">Reference proteome</keyword>
<feature type="region of interest" description="Disordered" evidence="1">
    <location>
        <begin position="1"/>
        <end position="28"/>
    </location>
</feature>
<gene>
    <name evidence="3" type="ORF">DXG03_007848</name>
</gene>
<keyword evidence="2" id="KW-0812">Transmembrane</keyword>
<dbReference type="EMBL" id="JABCKV010000060">
    <property type="protein sequence ID" value="KAG5644719.1"/>
    <property type="molecule type" value="Genomic_DNA"/>
</dbReference>
<reference evidence="3" key="2">
    <citation type="submission" date="2021-10" db="EMBL/GenBank/DDBJ databases">
        <title>Phylogenomics reveals ancestral predisposition of the termite-cultivated fungus Termitomyces towards a domesticated lifestyle.</title>
        <authorList>
            <person name="Auxier B."/>
            <person name="Grum-Grzhimaylo A."/>
            <person name="Cardenas M.E."/>
            <person name="Lodge J.D."/>
            <person name="Laessoe T."/>
            <person name="Pedersen O."/>
            <person name="Smith M.E."/>
            <person name="Kuyper T.W."/>
            <person name="Franco-Molano E.A."/>
            <person name="Baroni T.J."/>
            <person name="Aanen D.K."/>
        </authorList>
    </citation>
    <scope>NUCLEOTIDE SEQUENCE</scope>
    <source>
        <strain evidence="3">AP01</strain>
        <tissue evidence="3">Mycelium</tissue>
    </source>
</reference>
<feature type="transmembrane region" description="Helical" evidence="2">
    <location>
        <begin position="260"/>
        <end position="279"/>
    </location>
</feature>
<feature type="transmembrane region" description="Helical" evidence="2">
    <location>
        <begin position="375"/>
        <end position="396"/>
    </location>
</feature>
<keyword evidence="2" id="KW-1133">Transmembrane helix</keyword>
<evidence type="ECO:0000313" key="3">
    <source>
        <dbReference type="EMBL" id="KAG5644719.1"/>
    </source>
</evidence>
<dbReference type="Proteomes" id="UP000775547">
    <property type="component" value="Unassembled WGS sequence"/>
</dbReference>
<evidence type="ECO:0000313" key="4">
    <source>
        <dbReference type="Proteomes" id="UP000775547"/>
    </source>
</evidence>
<keyword evidence="2" id="KW-0472">Membrane</keyword>
<proteinExistence type="predicted"/>
<protein>
    <submittedName>
        <fullName evidence="3">Uncharacterized protein</fullName>
    </submittedName>
</protein>
<feature type="non-terminal residue" evidence="3">
    <location>
        <position position="1"/>
    </location>
</feature>
<feature type="transmembrane region" description="Helical" evidence="2">
    <location>
        <begin position="204"/>
        <end position="222"/>
    </location>
</feature>
<feature type="compositionally biased region" description="Basic and acidic residues" evidence="1">
    <location>
        <begin position="14"/>
        <end position="26"/>
    </location>
</feature>
<evidence type="ECO:0000256" key="1">
    <source>
        <dbReference type="SAM" id="MobiDB-lite"/>
    </source>
</evidence>
<dbReference type="OrthoDB" id="3941538at2759"/>
<name>A0A9P7G891_9AGAR</name>
<reference evidence="3" key="1">
    <citation type="submission" date="2020-07" db="EMBL/GenBank/DDBJ databases">
        <authorList>
            <person name="Nieuwenhuis M."/>
            <person name="Van De Peppel L.J.J."/>
        </authorList>
    </citation>
    <scope>NUCLEOTIDE SEQUENCE</scope>
    <source>
        <strain evidence="3">AP01</strain>
        <tissue evidence="3">Mycelium</tissue>
    </source>
</reference>
<organism evidence="3 4">
    <name type="scientific">Asterophora parasitica</name>
    <dbReference type="NCBI Taxonomy" id="117018"/>
    <lineage>
        <taxon>Eukaryota</taxon>
        <taxon>Fungi</taxon>
        <taxon>Dikarya</taxon>
        <taxon>Basidiomycota</taxon>
        <taxon>Agaricomycotina</taxon>
        <taxon>Agaricomycetes</taxon>
        <taxon>Agaricomycetidae</taxon>
        <taxon>Agaricales</taxon>
        <taxon>Tricholomatineae</taxon>
        <taxon>Lyophyllaceae</taxon>
        <taxon>Asterophora</taxon>
    </lineage>
</organism>
<evidence type="ECO:0000256" key="2">
    <source>
        <dbReference type="SAM" id="Phobius"/>
    </source>
</evidence>